<evidence type="ECO:0000313" key="4">
    <source>
        <dbReference type="Proteomes" id="UP000798602"/>
    </source>
</evidence>
<comment type="caution">
    <text evidence="3">The sequence shown here is derived from an EMBL/GenBank/DDBJ whole genome shotgun (WGS) entry which is preliminary data.</text>
</comment>
<dbReference type="Proteomes" id="UP000798602">
    <property type="component" value="Unassembled WGS sequence"/>
</dbReference>
<evidence type="ECO:0000259" key="2">
    <source>
        <dbReference type="PROSITE" id="PS50110"/>
    </source>
</evidence>
<dbReference type="PANTHER" id="PTHR44520:SF2">
    <property type="entry name" value="RESPONSE REGULATOR RCP1"/>
    <property type="match status" value="1"/>
</dbReference>
<dbReference type="PANTHER" id="PTHR44520">
    <property type="entry name" value="RESPONSE REGULATOR RCP1-RELATED"/>
    <property type="match status" value="1"/>
</dbReference>
<dbReference type="SUPFAM" id="SSF52172">
    <property type="entry name" value="CheY-like"/>
    <property type="match status" value="1"/>
</dbReference>
<feature type="modified residue" description="4-aspartylphosphate" evidence="1">
    <location>
        <position position="61"/>
    </location>
</feature>
<dbReference type="PROSITE" id="PS50110">
    <property type="entry name" value="RESPONSE_REGULATORY"/>
    <property type="match status" value="1"/>
</dbReference>
<dbReference type="SMART" id="SM00448">
    <property type="entry name" value="REC"/>
    <property type="match status" value="1"/>
</dbReference>
<reference evidence="4" key="1">
    <citation type="submission" date="2020-01" db="EMBL/GenBank/DDBJ databases">
        <title>Sphingomonas sp. strain CSW-10.</title>
        <authorList>
            <person name="Chen W.-M."/>
        </authorList>
    </citation>
    <scope>NUCLEOTIDE SEQUENCE [LARGE SCALE GENOMIC DNA]</scope>
    <source>
        <strain evidence="4">NST-5</strain>
    </source>
</reference>
<feature type="domain" description="Response regulatory" evidence="2">
    <location>
        <begin position="7"/>
        <end position="128"/>
    </location>
</feature>
<evidence type="ECO:0000256" key="1">
    <source>
        <dbReference type="PROSITE-ProRule" id="PRU00169"/>
    </source>
</evidence>
<dbReference type="InterPro" id="IPR001789">
    <property type="entry name" value="Sig_transdc_resp-reg_receiver"/>
</dbReference>
<evidence type="ECO:0000313" key="3">
    <source>
        <dbReference type="EMBL" id="NBL64929.1"/>
    </source>
</evidence>
<dbReference type="EMBL" id="JAABLM010000007">
    <property type="protein sequence ID" value="NBL64929.1"/>
    <property type="molecule type" value="Genomic_DNA"/>
</dbReference>
<keyword evidence="1" id="KW-0597">Phosphoprotein</keyword>
<accession>A0ABW9Z8C1</accession>
<dbReference type="Gene3D" id="3.40.50.2300">
    <property type="match status" value="1"/>
</dbReference>
<dbReference type="InterPro" id="IPR052893">
    <property type="entry name" value="TCS_response_regulator"/>
</dbReference>
<gene>
    <name evidence="3" type="ORF">GV828_06925</name>
</gene>
<dbReference type="Pfam" id="PF00072">
    <property type="entry name" value="Response_reg"/>
    <property type="match status" value="1"/>
</dbReference>
<proteinExistence type="predicted"/>
<dbReference type="RefSeq" id="WP_166536758.1">
    <property type="nucleotide sequence ID" value="NZ_JAABLM010000007.1"/>
</dbReference>
<name>A0ABW9Z8C1_9FLAO</name>
<organism evidence="3 4">
    <name type="scientific">Flavobacterium ichthyis</name>
    <dbReference type="NCBI Taxonomy" id="2698827"/>
    <lineage>
        <taxon>Bacteria</taxon>
        <taxon>Pseudomonadati</taxon>
        <taxon>Bacteroidota</taxon>
        <taxon>Flavobacteriia</taxon>
        <taxon>Flavobacteriales</taxon>
        <taxon>Flavobacteriaceae</taxon>
        <taxon>Flavobacterium</taxon>
    </lineage>
</organism>
<protein>
    <submittedName>
        <fullName evidence="3">Response regulator</fullName>
    </submittedName>
</protein>
<dbReference type="InterPro" id="IPR011006">
    <property type="entry name" value="CheY-like_superfamily"/>
</dbReference>
<sequence length="149" mass="17495">MSQSQLQVILIDDDREEHFLFREALAEIANDVHFVSYADPSQLFHHLQNDELDKPDIIFLDLNMPQINGIECLERIRQNQQLNNVKVVIYSTSKTKNDIHNCFLKGADLYVSKPNSFSDLGQMFQRVFATNWTWLRQNRSPQNFHTTLK</sequence>
<keyword evidence="4" id="KW-1185">Reference proteome</keyword>